<reference evidence="11 12" key="1">
    <citation type="submission" date="2016-10" db="EMBL/GenBank/DDBJ databases">
        <authorList>
            <person name="Cai Z."/>
        </authorList>
    </citation>
    <scope>NUCLEOTIDE SEQUENCE [LARGE SCALE GENOMIC DNA]</scope>
</reference>
<dbReference type="GO" id="GO:0005742">
    <property type="term" value="C:mitochondrial outer membrane translocase complex"/>
    <property type="evidence" value="ECO:0007669"/>
    <property type="project" value="InterPro"/>
</dbReference>
<keyword evidence="4" id="KW-0813">Transport</keyword>
<dbReference type="SUPFAM" id="SSF48452">
    <property type="entry name" value="TPR-like"/>
    <property type="match status" value="1"/>
</dbReference>
<name>A0A383WBN4_TETOB</name>
<evidence type="ECO:0000256" key="4">
    <source>
        <dbReference type="ARBA" id="ARBA00022448"/>
    </source>
</evidence>
<keyword evidence="5" id="KW-0812">Transmembrane</keyword>
<keyword evidence="8" id="KW-1133">Transmembrane helix</keyword>
<evidence type="ECO:0000256" key="8">
    <source>
        <dbReference type="ARBA" id="ARBA00022989"/>
    </source>
</evidence>
<comment type="function">
    <text evidence="1">Central component of the receptor complex responsible for the recognition and translocation of cytosolically synthesized mitochondrial preproteins. Together with TOM22 functions as the transit peptide receptor at the surface of the mitochondrion outer membrane and facilitates the movement of preproteins into the translocation pore.</text>
</comment>
<organism evidence="11 12">
    <name type="scientific">Tetradesmus obliquus</name>
    <name type="common">Green alga</name>
    <name type="synonym">Acutodesmus obliquus</name>
    <dbReference type="NCBI Taxonomy" id="3088"/>
    <lineage>
        <taxon>Eukaryota</taxon>
        <taxon>Viridiplantae</taxon>
        <taxon>Chlorophyta</taxon>
        <taxon>core chlorophytes</taxon>
        <taxon>Chlorophyceae</taxon>
        <taxon>CS clade</taxon>
        <taxon>Sphaeropleales</taxon>
        <taxon>Scenedesmaceae</taxon>
        <taxon>Tetradesmus</taxon>
    </lineage>
</organism>
<evidence type="ECO:0000256" key="10">
    <source>
        <dbReference type="ARBA" id="ARBA00023136"/>
    </source>
</evidence>
<evidence type="ECO:0000313" key="12">
    <source>
        <dbReference type="Proteomes" id="UP000256970"/>
    </source>
</evidence>
<dbReference type="InterPro" id="IPR011990">
    <property type="entry name" value="TPR-like_helical_dom_sf"/>
</dbReference>
<evidence type="ECO:0000256" key="7">
    <source>
        <dbReference type="ARBA" id="ARBA00022927"/>
    </source>
</evidence>
<dbReference type="AlphaFoldDB" id="A0A383WBN4"/>
<dbReference type="GO" id="GO:0015031">
    <property type="term" value="P:protein transport"/>
    <property type="evidence" value="ECO:0007669"/>
    <property type="project" value="UniProtKB-KW"/>
</dbReference>
<dbReference type="STRING" id="3088.A0A383WBN4"/>
<keyword evidence="12" id="KW-1185">Reference proteome</keyword>
<evidence type="ECO:0000256" key="5">
    <source>
        <dbReference type="ARBA" id="ARBA00022692"/>
    </source>
</evidence>
<dbReference type="GO" id="GO:0045040">
    <property type="term" value="P:protein insertion into mitochondrial outer membrane"/>
    <property type="evidence" value="ECO:0007669"/>
    <property type="project" value="InterPro"/>
</dbReference>
<gene>
    <name evidence="11" type="ORF">BQ4739_LOCUS14966</name>
</gene>
<keyword evidence="7" id="KW-0653">Protein transport</keyword>
<dbReference type="EMBL" id="FNXT01001218">
    <property type="protein sequence ID" value="SZX74643.1"/>
    <property type="molecule type" value="Genomic_DNA"/>
</dbReference>
<accession>A0A383WBN4</accession>
<dbReference type="Proteomes" id="UP000256970">
    <property type="component" value="Unassembled WGS sequence"/>
</dbReference>
<evidence type="ECO:0000256" key="3">
    <source>
        <dbReference type="ARBA" id="ARBA00005792"/>
    </source>
</evidence>
<proteinExistence type="inferred from homology"/>
<dbReference type="Pfam" id="PF06552">
    <property type="entry name" value="TOM20_plant"/>
    <property type="match status" value="1"/>
</dbReference>
<keyword evidence="9" id="KW-0496">Mitochondrion</keyword>
<dbReference type="PANTHER" id="PTHR32409:SF3">
    <property type="entry name" value="MITOCHONDRIAL IMPORT RECEPTOR SUBUNIT TOM20-1-RELATED"/>
    <property type="match status" value="1"/>
</dbReference>
<evidence type="ECO:0000256" key="1">
    <source>
        <dbReference type="ARBA" id="ARBA00003450"/>
    </source>
</evidence>
<protein>
    <submittedName>
        <fullName evidence="11">Uncharacterized protein</fullName>
    </submittedName>
</protein>
<dbReference type="PANTHER" id="PTHR32409">
    <property type="entry name" value="MITOCHONDRIAL IMPORT RECEPTOR SUBUNIT TOM20-1-RELATED"/>
    <property type="match status" value="1"/>
</dbReference>
<sequence>MFADESEREQFFEVAKAQAQKDFQEDPTNAHALVRWGGALLELAHFKQGSDADKCISDAIAKLEQALSIDPERTDAEWCLGNAYTSMGFLAADRKTALQHFNKAEDYFKHCKEKEPSNETYKKALEMCKKAPEYYDEIQSQLQQAQAAGAVSGGGSGKKGGEANEFWWDVAGWVTLGAIIVGVLMLSKGGSPAKA</sequence>
<dbReference type="InterPro" id="IPR010547">
    <property type="entry name" value="TOM20_imprt_rcpt"/>
</dbReference>
<comment type="similarity">
    <text evidence="3">Belongs to the Tom20 family.</text>
</comment>
<comment type="subcellular location">
    <subcellularLocation>
        <location evidence="2">Mitochondrion outer membrane</location>
        <topology evidence="2">Single-pass membrane protein</topology>
    </subcellularLocation>
</comment>
<evidence type="ECO:0000256" key="2">
    <source>
        <dbReference type="ARBA" id="ARBA00004572"/>
    </source>
</evidence>
<keyword evidence="10" id="KW-0472">Membrane</keyword>
<dbReference type="Gene3D" id="1.25.40.10">
    <property type="entry name" value="Tetratricopeptide repeat domain"/>
    <property type="match status" value="1"/>
</dbReference>
<evidence type="ECO:0000256" key="9">
    <source>
        <dbReference type="ARBA" id="ARBA00023128"/>
    </source>
</evidence>
<keyword evidence="6" id="KW-1000">Mitochondrion outer membrane</keyword>
<evidence type="ECO:0000256" key="6">
    <source>
        <dbReference type="ARBA" id="ARBA00022787"/>
    </source>
</evidence>
<evidence type="ECO:0000313" key="11">
    <source>
        <dbReference type="EMBL" id="SZX74643.1"/>
    </source>
</evidence>